<feature type="chain" id="PRO_5038718803" evidence="8">
    <location>
        <begin position="21"/>
        <end position="609"/>
    </location>
</feature>
<dbReference type="RefSeq" id="WP_033500212.1">
    <property type="nucleotide sequence ID" value="NZ_JDUX01000013.1"/>
</dbReference>
<keyword evidence="4" id="KW-0812">Transmembrane</keyword>
<proteinExistence type="inferred from homology"/>
<feature type="region of interest" description="Disordered" evidence="7">
    <location>
        <begin position="511"/>
        <end position="530"/>
    </location>
</feature>
<keyword evidence="5" id="KW-1133">Transmembrane helix</keyword>
<evidence type="ECO:0000256" key="6">
    <source>
        <dbReference type="ARBA" id="ARBA00023136"/>
    </source>
</evidence>
<evidence type="ECO:0000313" key="9">
    <source>
        <dbReference type="EMBL" id="KFI95947.1"/>
    </source>
</evidence>
<dbReference type="Pfam" id="PF02534">
    <property type="entry name" value="T4SS-DNA_transf"/>
    <property type="match status" value="1"/>
</dbReference>
<dbReference type="PANTHER" id="PTHR37937:SF1">
    <property type="entry name" value="CONJUGATIVE TRANSFER: DNA TRANSPORT"/>
    <property type="match status" value="1"/>
</dbReference>
<dbReference type="InterPro" id="IPR027417">
    <property type="entry name" value="P-loop_NTPase"/>
</dbReference>
<feature type="compositionally biased region" description="Polar residues" evidence="7">
    <location>
        <begin position="516"/>
        <end position="525"/>
    </location>
</feature>
<keyword evidence="8" id="KW-0732">Signal</keyword>
<dbReference type="PANTHER" id="PTHR37937">
    <property type="entry name" value="CONJUGATIVE TRANSFER: DNA TRANSPORT"/>
    <property type="match status" value="1"/>
</dbReference>
<evidence type="ECO:0000256" key="3">
    <source>
        <dbReference type="ARBA" id="ARBA00022475"/>
    </source>
</evidence>
<keyword evidence="3" id="KW-1003">Cell membrane</keyword>
<dbReference type="InterPro" id="IPR003688">
    <property type="entry name" value="TraG/VirD4"/>
</dbReference>
<dbReference type="AlphaFoldDB" id="A0A087DK97"/>
<evidence type="ECO:0000256" key="8">
    <source>
        <dbReference type="SAM" id="SignalP"/>
    </source>
</evidence>
<comment type="caution">
    <text evidence="9">The sequence shown here is derived from an EMBL/GenBank/DDBJ whole genome shotgun (WGS) entry which is preliminary data.</text>
</comment>
<comment type="subcellular location">
    <subcellularLocation>
        <location evidence="1">Cell membrane</location>
        <topology evidence="1">Multi-pass membrane protein</topology>
    </subcellularLocation>
</comment>
<evidence type="ECO:0000256" key="4">
    <source>
        <dbReference type="ARBA" id="ARBA00022692"/>
    </source>
</evidence>
<name>A0A087DK97_BIFAD</name>
<dbReference type="CDD" id="cd01127">
    <property type="entry name" value="TrwB_TraG_TraD_VirD4"/>
    <property type="match status" value="2"/>
</dbReference>
<protein>
    <submittedName>
        <fullName evidence="9">Type IV secretory pathway, VirD4 component</fullName>
    </submittedName>
</protein>
<sequence length="609" mass="66339">MRWQAAAALAAAAFAAGDFAAAAIAASGTSPILDPEAAMAAIPAALRAGRVFSAEAVPLCAGTACACGALLAWARSLGTKGARRDGEEHGSSRWATRKDIAPFGDPKDPDNNIILTDNARIRLVSRRFDLSTDTNDNVLVVGGPGTGKTRYYVKPNLLQANASFFVTDPKGTLIREMGSALAELGYEIRAFDTIDFTRSMRFNPIAYIRDEAGVIRFARGIVANTEGDADHKGDPYWEKAERLVYTALTAYLVMHCEPADRNLDGLLTLLSLADARDDPGYMSPLDMVFRELETGERYVRRGGASAEGGSLRGFSEEDGAWEWVKVREPAPPDDFALASYREFRVAAGDTMKSMLSSCNVRLKPLSIRAVRDLTSKDELDLAHMGDEGAKVALFASMSDTDSTFDFLFALLMDTAVSALCAEALEAHGGSLPTTVHFVFDEFANIGRIPDFERTIAVTRSRNIAVSMIAQSLSQLKETYGDNNAETIVNACDTLLYLGGKANETNEEISKMAGKQTVASETQSDSRGAGWTRTVNRAVSERDLIQPAEVARMPREDALVLVNGCMPLMDRKYRLERHPRSRLLEEAARQGPFDFAEYRRRKDGGLATMY</sequence>
<comment type="similarity">
    <text evidence="2">Belongs to the VirD4/TraG family.</text>
</comment>
<reference evidence="9 10" key="1">
    <citation type="submission" date="2014-03" db="EMBL/GenBank/DDBJ databases">
        <title>Genomics of Bifidobacteria.</title>
        <authorList>
            <person name="Ventura M."/>
            <person name="Milani C."/>
            <person name="Lugli G.A."/>
        </authorList>
    </citation>
    <scope>NUCLEOTIDE SEQUENCE [LARGE SCALE GENOMIC DNA]</scope>
    <source>
        <strain evidence="10">JCM 15918</strain>
    </source>
</reference>
<evidence type="ECO:0000313" key="10">
    <source>
        <dbReference type="Proteomes" id="UP000029091"/>
    </source>
</evidence>
<dbReference type="EMBL" id="JGZQ01000009">
    <property type="protein sequence ID" value="KFI95947.1"/>
    <property type="molecule type" value="Genomic_DNA"/>
</dbReference>
<dbReference type="Proteomes" id="UP000029091">
    <property type="component" value="Unassembled WGS sequence"/>
</dbReference>
<accession>A0A087DK97</accession>
<keyword evidence="6" id="KW-0472">Membrane</keyword>
<dbReference type="NCBIfam" id="NF045973">
    <property type="entry name" value="conju_CD1115"/>
    <property type="match status" value="1"/>
</dbReference>
<evidence type="ECO:0000256" key="2">
    <source>
        <dbReference type="ARBA" id="ARBA00008806"/>
    </source>
</evidence>
<feature type="signal peptide" evidence="8">
    <location>
        <begin position="1"/>
        <end position="20"/>
    </location>
</feature>
<evidence type="ECO:0000256" key="7">
    <source>
        <dbReference type="SAM" id="MobiDB-lite"/>
    </source>
</evidence>
<gene>
    <name evidence="9" type="ORF">BSTER_1658</name>
</gene>
<organism evidence="9 10">
    <name type="scientific">Bifidobacterium adolescentis JCM 15918</name>
    <dbReference type="NCBI Taxonomy" id="1437612"/>
    <lineage>
        <taxon>Bacteria</taxon>
        <taxon>Bacillati</taxon>
        <taxon>Actinomycetota</taxon>
        <taxon>Actinomycetes</taxon>
        <taxon>Bifidobacteriales</taxon>
        <taxon>Bifidobacteriaceae</taxon>
        <taxon>Bifidobacterium</taxon>
    </lineage>
</organism>
<dbReference type="Gene3D" id="3.40.50.300">
    <property type="entry name" value="P-loop containing nucleotide triphosphate hydrolases"/>
    <property type="match status" value="1"/>
</dbReference>
<dbReference type="InterPro" id="IPR051539">
    <property type="entry name" value="T4SS-coupling_protein"/>
</dbReference>
<evidence type="ECO:0000256" key="1">
    <source>
        <dbReference type="ARBA" id="ARBA00004651"/>
    </source>
</evidence>
<dbReference type="SUPFAM" id="SSF52540">
    <property type="entry name" value="P-loop containing nucleoside triphosphate hydrolases"/>
    <property type="match status" value="1"/>
</dbReference>
<evidence type="ECO:0000256" key="5">
    <source>
        <dbReference type="ARBA" id="ARBA00022989"/>
    </source>
</evidence>
<dbReference type="GO" id="GO:0005886">
    <property type="term" value="C:plasma membrane"/>
    <property type="evidence" value="ECO:0007669"/>
    <property type="project" value="UniProtKB-SubCell"/>
</dbReference>